<evidence type="ECO:0000313" key="2">
    <source>
        <dbReference type="Proteomes" id="UP000664398"/>
    </source>
</evidence>
<name>A0A939RW74_9MICO</name>
<protein>
    <recommendedName>
        <fullName evidence="3">Acetone carboxylase</fullName>
    </recommendedName>
</protein>
<reference evidence="1" key="1">
    <citation type="submission" date="2021-03" db="EMBL/GenBank/DDBJ databases">
        <title>Leucobacter chromiisoli sp. nov., isolated from chromium-containing soil of chemical plant.</title>
        <authorList>
            <person name="Xu Z."/>
        </authorList>
    </citation>
    <scope>NUCLEOTIDE SEQUENCE</scope>
    <source>
        <strain evidence="1">A2</strain>
    </source>
</reference>
<organism evidence="1 2">
    <name type="scientific">Leucobacter ruminantium</name>
    <dbReference type="NCBI Taxonomy" id="1289170"/>
    <lineage>
        <taxon>Bacteria</taxon>
        <taxon>Bacillati</taxon>
        <taxon>Actinomycetota</taxon>
        <taxon>Actinomycetes</taxon>
        <taxon>Micrococcales</taxon>
        <taxon>Microbacteriaceae</taxon>
        <taxon>Leucobacter</taxon>
    </lineage>
</organism>
<comment type="caution">
    <text evidence="1">The sequence shown here is derived from an EMBL/GenBank/DDBJ whole genome shotgun (WGS) entry which is preliminary data.</text>
</comment>
<keyword evidence="2" id="KW-1185">Reference proteome</keyword>
<evidence type="ECO:0000313" key="1">
    <source>
        <dbReference type="EMBL" id="MBO1804712.1"/>
    </source>
</evidence>
<dbReference type="EMBL" id="JAGDYL010000006">
    <property type="protein sequence ID" value="MBO1804712.1"/>
    <property type="molecule type" value="Genomic_DNA"/>
</dbReference>
<dbReference type="AlphaFoldDB" id="A0A939RW74"/>
<proteinExistence type="predicted"/>
<dbReference type="RefSeq" id="WP_208045195.1">
    <property type="nucleotide sequence ID" value="NZ_JAGDYL010000006.1"/>
</dbReference>
<evidence type="ECO:0008006" key="3">
    <source>
        <dbReference type="Google" id="ProtNLM"/>
    </source>
</evidence>
<accession>A0A939RW74</accession>
<sequence>MSGVVLPDLGFGGETARRFECSRAGCRAEAERAILWRNPRLHTADRRKTWLACAEHLDVLRDFLAARDFPLEVREVEELDD</sequence>
<gene>
    <name evidence="1" type="ORF">J4H91_05190</name>
</gene>
<dbReference type="Proteomes" id="UP000664398">
    <property type="component" value="Unassembled WGS sequence"/>
</dbReference>